<evidence type="ECO:0000256" key="8">
    <source>
        <dbReference type="ARBA" id="ARBA00022842"/>
    </source>
</evidence>
<evidence type="ECO:0000256" key="4">
    <source>
        <dbReference type="ARBA" id="ARBA00022695"/>
    </source>
</evidence>
<sequence>MNTLNILQSKRAEILALAAKHGASNVRLFGSVVRGEDREDSDVDFLVDMQENRSLFDLIGLQQDIEKAIGRKVDVLTPNSINRYLKDRILHEAAPL</sequence>
<evidence type="ECO:0000313" key="11">
    <source>
        <dbReference type="EMBL" id="BCB26790.1"/>
    </source>
</evidence>
<evidence type="ECO:0000256" key="6">
    <source>
        <dbReference type="ARBA" id="ARBA00022741"/>
    </source>
</evidence>
<dbReference type="SUPFAM" id="SSF81301">
    <property type="entry name" value="Nucleotidyltransferase"/>
    <property type="match status" value="1"/>
</dbReference>
<dbReference type="InterPro" id="IPR052038">
    <property type="entry name" value="Type-VII_TA_antitoxin"/>
</dbReference>
<keyword evidence="6" id="KW-0547">Nucleotide-binding</keyword>
<dbReference type="PANTHER" id="PTHR33571">
    <property type="entry name" value="SSL8005 PROTEIN"/>
    <property type="match status" value="1"/>
</dbReference>
<evidence type="ECO:0000256" key="1">
    <source>
        <dbReference type="ARBA" id="ARBA00001946"/>
    </source>
</evidence>
<accession>A0A6F8VBT4</accession>
<evidence type="ECO:0000256" key="9">
    <source>
        <dbReference type="ARBA" id="ARBA00038276"/>
    </source>
</evidence>
<evidence type="ECO:0000256" key="5">
    <source>
        <dbReference type="ARBA" id="ARBA00022723"/>
    </source>
</evidence>
<dbReference type="Proteomes" id="UP000502260">
    <property type="component" value="Chromosome"/>
</dbReference>
<keyword evidence="5" id="KW-0479">Metal-binding</keyword>
<evidence type="ECO:0000256" key="3">
    <source>
        <dbReference type="ARBA" id="ARBA00022679"/>
    </source>
</evidence>
<keyword evidence="2" id="KW-1277">Toxin-antitoxin system</keyword>
<dbReference type="CDD" id="cd05403">
    <property type="entry name" value="NT_KNTase_like"/>
    <property type="match status" value="1"/>
</dbReference>
<reference evidence="12" key="1">
    <citation type="submission" date="2020-03" db="EMBL/GenBank/DDBJ databases">
        <title>Complete genome sequence of sulfur-oxidizing bacterium skT11.</title>
        <authorList>
            <person name="Kanda M."/>
            <person name="Kojima H."/>
            <person name="Fukui M."/>
        </authorList>
    </citation>
    <scope>NUCLEOTIDE SEQUENCE [LARGE SCALE GENOMIC DNA]</scope>
    <source>
        <strain evidence="12">skT11</strain>
    </source>
</reference>
<dbReference type="InterPro" id="IPR002934">
    <property type="entry name" value="Polymerase_NTP_transf_dom"/>
</dbReference>
<keyword evidence="7" id="KW-0067">ATP-binding</keyword>
<feature type="domain" description="Polymerase nucleotidyl transferase" evidence="10">
    <location>
        <begin position="20"/>
        <end position="92"/>
    </location>
</feature>
<comment type="similarity">
    <text evidence="9">Belongs to the MntA antitoxin family.</text>
</comment>
<dbReference type="PANTHER" id="PTHR33571:SF12">
    <property type="entry name" value="BSL3053 PROTEIN"/>
    <property type="match status" value="1"/>
</dbReference>
<dbReference type="Pfam" id="PF01909">
    <property type="entry name" value="NTP_transf_2"/>
    <property type="match status" value="1"/>
</dbReference>
<evidence type="ECO:0000256" key="2">
    <source>
        <dbReference type="ARBA" id="ARBA00022649"/>
    </source>
</evidence>
<dbReference type="InterPro" id="IPR043519">
    <property type="entry name" value="NT_sf"/>
</dbReference>
<dbReference type="GO" id="GO:0046872">
    <property type="term" value="F:metal ion binding"/>
    <property type="evidence" value="ECO:0007669"/>
    <property type="project" value="UniProtKB-KW"/>
</dbReference>
<protein>
    <submittedName>
        <fullName evidence="11">Nucleotidyltransferase</fullName>
    </submittedName>
</protein>
<dbReference type="AlphaFoldDB" id="A0A6F8VBT4"/>
<dbReference type="GO" id="GO:0016779">
    <property type="term" value="F:nucleotidyltransferase activity"/>
    <property type="evidence" value="ECO:0007669"/>
    <property type="project" value="UniProtKB-KW"/>
</dbReference>
<proteinExistence type="inferred from homology"/>
<gene>
    <name evidence="11" type="ORF">SKTS_16760</name>
</gene>
<organism evidence="11 12">
    <name type="scientific">Sulfurimicrobium lacus</name>
    <dbReference type="NCBI Taxonomy" id="2715678"/>
    <lineage>
        <taxon>Bacteria</taxon>
        <taxon>Pseudomonadati</taxon>
        <taxon>Pseudomonadota</taxon>
        <taxon>Betaproteobacteria</taxon>
        <taxon>Nitrosomonadales</taxon>
        <taxon>Sulfuricellaceae</taxon>
        <taxon>Sulfurimicrobium</taxon>
    </lineage>
</organism>
<evidence type="ECO:0000259" key="10">
    <source>
        <dbReference type="Pfam" id="PF01909"/>
    </source>
</evidence>
<keyword evidence="3 11" id="KW-0808">Transferase</keyword>
<keyword evidence="8" id="KW-0460">Magnesium</keyword>
<dbReference type="RefSeq" id="WP_173063215.1">
    <property type="nucleotide sequence ID" value="NZ_AP022853.1"/>
</dbReference>
<keyword evidence="4" id="KW-0548">Nucleotidyltransferase</keyword>
<dbReference type="Gene3D" id="3.30.460.10">
    <property type="entry name" value="Beta Polymerase, domain 2"/>
    <property type="match status" value="1"/>
</dbReference>
<dbReference type="GO" id="GO:0005524">
    <property type="term" value="F:ATP binding"/>
    <property type="evidence" value="ECO:0007669"/>
    <property type="project" value="UniProtKB-KW"/>
</dbReference>
<dbReference type="KEGG" id="slac:SKTS_16760"/>
<dbReference type="EMBL" id="AP022853">
    <property type="protein sequence ID" value="BCB26790.1"/>
    <property type="molecule type" value="Genomic_DNA"/>
</dbReference>
<name>A0A6F8VBT4_9PROT</name>
<keyword evidence="12" id="KW-1185">Reference proteome</keyword>
<evidence type="ECO:0000313" key="12">
    <source>
        <dbReference type="Proteomes" id="UP000502260"/>
    </source>
</evidence>
<comment type="cofactor">
    <cofactor evidence="1">
        <name>Mg(2+)</name>
        <dbReference type="ChEBI" id="CHEBI:18420"/>
    </cofactor>
</comment>
<evidence type="ECO:0000256" key="7">
    <source>
        <dbReference type="ARBA" id="ARBA00022840"/>
    </source>
</evidence>